<dbReference type="HOGENOM" id="CLU_2236666_0_0_1"/>
<dbReference type="Proteomes" id="UP000030753">
    <property type="component" value="Unassembled WGS sequence"/>
</dbReference>
<dbReference type="AlphaFoldDB" id="W9IYY9"/>
<protein>
    <submittedName>
        <fullName evidence="1">Uncharacterized protein</fullName>
    </submittedName>
</protein>
<accession>W9IYY9</accession>
<proteinExistence type="predicted"/>
<sequence length="105" mass="11718">MNRNKRIRHLTTSTTFIWTTDILSNPVRFVGRFSGYSGVERDLGICRLYTKITLLPLPKSGTVVSVLDPKTINLKSLKSAPTIPPSPTVPLFVFAGWHNFSMAAR</sequence>
<gene>
    <name evidence="1" type="ORF">FOYG_02521</name>
</gene>
<evidence type="ECO:0000313" key="2">
    <source>
        <dbReference type="Proteomes" id="UP000030753"/>
    </source>
</evidence>
<dbReference type="EMBL" id="JH717840">
    <property type="protein sequence ID" value="EWY97751.1"/>
    <property type="molecule type" value="Genomic_DNA"/>
</dbReference>
<evidence type="ECO:0000313" key="1">
    <source>
        <dbReference type="EMBL" id="EWY97751.1"/>
    </source>
</evidence>
<name>W9IYY9_FUSOX</name>
<organism evidence="1 2">
    <name type="scientific">Fusarium oxysporum NRRL 32931</name>
    <dbReference type="NCBI Taxonomy" id="660029"/>
    <lineage>
        <taxon>Eukaryota</taxon>
        <taxon>Fungi</taxon>
        <taxon>Dikarya</taxon>
        <taxon>Ascomycota</taxon>
        <taxon>Pezizomycotina</taxon>
        <taxon>Sordariomycetes</taxon>
        <taxon>Hypocreomycetidae</taxon>
        <taxon>Hypocreales</taxon>
        <taxon>Nectriaceae</taxon>
        <taxon>Fusarium</taxon>
        <taxon>Fusarium oxysporum species complex</taxon>
    </lineage>
</organism>
<reference evidence="1 2" key="1">
    <citation type="submission" date="2011-06" db="EMBL/GenBank/DDBJ databases">
        <title>The Genome Sequence of Fusarium oxysporum FOSC 3-a.</title>
        <authorList>
            <consortium name="The Broad Institute Genome Sequencing Platform"/>
            <person name="Ma L.-J."/>
            <person name="Gale L.R."/>
            <person name="Schwartz D.C."/>
            <person name="Zhou S."/>
            <person name="Corby-Kistler H."/>
            <person name="Young S.K."/>
            <person name="Zeng Q."/>
            <person name="Gargeya S."/>
            <person name="Fitzgerald M."/>
            <person name="Haas B."/>
            <person name="Abouelleil A."/>
            <person name="Alvarado L."/>
            <person name="Arachchi H.M."/>
            <person name="Berlin A."/>
            <person name="Brown A."/>
            <person name="Chapman S.B."/>
            <person name="Chen Z."/>
            <person name="Dunbar C."/>
            <person name="Freedman E."/>
            <person name="Gearin G."/>
            <person name="Gellesch M."/>
            <person name="Goldberg J."/>
            <person name="Griggs A."/>
            <person name="Gujja S."/>
            <person name="Heiman D."/>
            <person name="Howarth C."/>
            <person name="Larson L."/>
            <person name="Lui A."/>
            <person name="MacDonald P.J.P."/>
            <person name="Mehta T."/>
            <person name="Montmayeur A."/>
            <person name="Murphy C."/>
            <person name="Neiman D."/>
            <person name="Pearson M."/>
            <person name="Priest M."/>
            <person name="Roberts A."/>
            <person name="Saif S."/>
            <person name="Shea T."/>
            <person name="Shenoy N."/>
            <person name="Sisk P."/>
            <person name="Stolte C."/>
            <person name="Sykes S."/>
            <person name="Wortman J."/>
            <person name="Nusbaum C."/>
            <person name="Birren B."/>
        </authorList>
    </citation>
    <scope>NUCLEOTIDE SEQUENCE [LARGE SCALE GENOMIC DNA]</scope>
    <source>
        <strain evidence="2">FOSC 3-a</strain>
    </source>
</reference>